<dbReference type="PANTHER" id="PTHR11088:SF60">
    <property type="entry name" value="TRNA DIMETHYLALLYLTRANSFERASE"/>
    <property type="match status" value="1"/>
</dbReference>
<dbReference type="GO" id="GO:0006400">
    <property type="term" value="P:tRNA modification"/>
    <property type="evidence" value="ECO:0007669"/>
    <property type="project" value="TreeGrafter"/>
</dbReference>
<dbReference type="SUPFAM" id="SSF52540">
    <property type="entry name" value="P-loop containing nucleoside triphosphate hydrolases"/>
    <property type="match status" value="2"/>
</dbReference>
<keyword evidence="8 10" id="KW-0460">Magnesium</keyword>
<comment type="caution">
    <text evidence="10">Lacks conserved residue(s) required for the propagation of feature annotation.</text>
</comment>
<dbReference type="EC" id="2.5.1.75" evidence="10"/>
<feature type="site" description="Interaction with substrate tRNA" evidence="10">
    <location>
        <position position="156"/>
    </location>
</feature>
<evidence type="ECO:0000256" key="8">
    <source>
        <dbReference type="ARBA" id="ARBA00022842"/>
    </source>
</evidence>
<dbReference type="Gene3D" id="1.10.20.140">
    <property type="match status" value="1"/>
</dbReference>
<dbReference type="Pfam" id="PF01715">
    <property type="entry name" value="IPPT"/>
    <property type="match status" value="1"/>
</dbReference>
<evidence type="ECO:0000313" key="15">
    <source>
        <dbReference type="Proteomes" id="UP000640489"/>
    </source>
</evidence>
<evidence type="ECO:0000256" key="5">
    <source>
        <dbReference type="ARBA" id="ARBA00022694"/>
    </source>
</evidence>
<evidence type="ECO:0000256" key="9">
    <source>
        <dbReference type="ARBA" id="ARBA00049563"/>
    </source>
</evidence>
<gene>
    <name evidence="10 14" type="primary">miaA</name>
    <name evidence="14" type="ORF">ISU07_10385</name>
</gene>
<keyword evidence="6 10" id="KW-0547">Nucleotide-binding</keyword>
<comment type="subunit">
    <text evidence="10">Monomer.</text>
</comment>
<protein>
    <recommendedName>
        <fullName evidence="10">tRNA dimethylallyltransferase</fullName>
        <ecNumber evidence="10">2.5.1.75</ecNumber>
    </recommendedName>
    <alternativeName>
        <fullName evidence="10">Dimethylallyl diphosphate:tRNA dimethylallyltransferase</fullName>
        <shortName evidence="10">DMAPP:tRNA dimethylallyltransferase</shortName>
        <shortName evidence="10">DMATase</shortName>
    </alternativeName>
    <alternativeName>
        <fullName evidence="10">Isopentenyl-diphosphate:tRNA isopentenyltransferase</fullName>
        <shortName evidence="10">IPP transferase</shortName>
        <shortName evidence="10">IPPT</shortName>
        <shortName evidence="10">IPTase</shortName>
    </alternativeName>
</protein>
<keyword evidence="5 10" id="KW-0819">tRNA processing</keyword>
<keyword evidence="15" id="KW-1185">Reference proteome</keyword>
<dbReference type="PANTHER" id="PTHR11088">
    <property type="entry name" value="TRNA DIMETHYLALLYLTRANSFERASE"/>
    <property type="match status" value="1"/>
</dbReference>
<dbReference type="NCBIfam" id="TIGR00174">
    <property type="entry name" value="miaA"/>
    <property type="match status" value="1"/>
</dbReference>
<keyword evidence="4 10" id="KW-0808">Transferase</keyword>
<evidence type="ECO:0000256" key="11">
    <source>
        <dbReference type="RuleBase" id="RU003783"/>
    </source>
</evidence>
<name>A0A930VEW9_9ACTN</name>
<evidence type="ECO:0000313" key="14">
    <source>
        <dbReference type="EMBL" id="MBF4763535.1"/>
    </source>
</evidence>
<dbReference type="Proteomes" id="UP000640489">
    <property type="component" value="Unassembled WGS sequence"/>
</dbReference>
<evidence type="ECO:0000256" key="7">
    <source>
        <dbReference type="ARBA" id="ARBA00022840"/>
    </source>
</evidence>
<dbReference type="FunFam" id="1.10.20.140:FF:000001">
    <property type="entry name" value="tRNA dimethylallyltransferase"/>
    <property type="match status" value="1"/>
</dbReference>
<dbReference type="GO" id="GO:0005524">
    <property type="term" value="F:ATP binding"/>
    <property type="evidence" value="ECO:0007669"/>
    <property type="project" value="UniProtKB-UniRule"/>
</dbReference>
<dbReference type="HAMAP" id="MF_00185">
    <property type="entry name" value="IPP_trans"/>
    <property type="match status" value="1"/>
</dbReference>
<dbReference type="GO" id="GO:0052381">
    <property type="term" value="F:tRNA dimethylallyltransferase activity"/>
    <property type="evidence" value="ECO:0007669"/>
    <property type="project" value="UniProtKB-UniRule"/>
</dbReference>
<keyword evidence="7 10" id="KW-0067">ATP-binding</keyword>
<dbReference type="InterPro" id="IPR018022">
    <property type="entry name" value="IPT"/>
</dbReference>
<evidence type="ECO:0000256" key="3">
    <source>
        <dbReference type="ARBA" id="ARBA00005842"/>
    </source>
</evidence>
<evidence type="ECO:0000256" key="1">
    <source>
        <dbReference type="ARBA" id="ARBA00001946"/>
    </source>
</evidence>
<feature type="binding site" evidence="10">
    <location>
        <begin position="46"/>
        <end position="51"/>
    </location>
    <ligand>
        <name>substrate</name>
    </ligand>
</feature>
<accession>A0A930VEW9</accession>
<dbReference type="AlphaFoldDB" id="A0A930VEW9"/>
<comment type="catalytic activity">
    <reaction evidence="9 10 11">
        <text>adenosine(37) in tRNA + dimethylallyl diphosphate = N(6)-dimethylallyladenosine(37) in tRNA + diphosphate</text>
        <dbReference type="Rhea" id="RHEA:26482"/>
        <dbReference type="Rhea" id="RHEA-COMP:10162"/>
        <dbReference type="Rhea" id="RHEA-COMP:10375"/>
        <dbReference type="ChEBI" id="CHEBI:33019"/>
        <dbReference type="ChEBI" id="CHEBI:57623"/>
        <dbReference type="ChEBI" id="CHEBI:74411"/>
        <dbReference type="ChEBI" id="CHEBI:74415"/>
        <dbReference type="EC" id="2.5.1.75"/>
    </reaction>
</comment>
<dbReference type="InterPro" id="IPR039657">
    <property type="entry name" value="Dimethylallyltransferase"/>
</dbReference>
<dbReference type="EMBL" id="JADKPN010000005">
    <property type="protein sequence ID" value="MBF4763535.1"/>
    <property type="molecule type" value="Genomic_DNA"/>
</dbReference>
<feature type="binding site" evidence="10">
    <location>
        <begin position="44"/>
        <end position="51"/>
    </location>
    <ligand>
        <name>ATP</name>
        <dbReference type="ChEBI" id="CHEBI:30616"/>
    </ligand>
</feature>
<evidence type="ECO:0000256" key="2">
    <source>
        <dbReference type="ARBA" id="ARBA00003213"/>
    </source>
</evidence>
<reference evidence="14" key="1">
    <citation type="submission" date="2020-11" db="EMBL/GenBank/DDBJ databases">
        <title>Nocardioides sp. nov., isolated from Soil of Cynanchum wilfordii Hemsley rhizosphere.</title>
        <authorList>
            <person name="Lee J.-S."/>
            <person name="Suh M.K."/>
            <person name="Kim J.-S."/>
        </authorList>
    </citation>
    <scope>NUCLEOTIDE SEQUENCE</scope>
    <source>
        <strain evidence="14">KCTC 19275</strain>
    </source>
</reference>
<comment type="similarity">
    <text evidence="3 10 13">Belongs to the IPP transferase family.</text>
</comment>
<dbReference type="InterPro" id="IPR027417">
    <property type="entry name" value="P-loop_NTPase"/>
</dbReference>
<sequence>MDQLPPPPPNRCPGQTSTALTGDAWETVGVPLAPSVPPIVAVVGATASGKSELALDLAERLGGEIVNTDAMAVYRGMDIGTAKQPVAERRGIEHHLLDVLDVVEPLTVAEFQGWARAAVAELRGRGRVPVLVGGSALYVRAVLDRFEFPGTDEEVRRRLEGELAAVGAEALHQRLAERDPVAAGNIRPDNGRRVVRALEVVELTGRPFSATLPTLEYADPATVQVGVDIDRPTLHERIERRVAAMFEGGFVDEVADLLDRGLREGRTASTAIGYREVTAYLDGELSLDEARERTVVATRRFARRQDSWFRKDPRVVWVRYDDPGRVEQALAAVGPFLGG</sequence>
<dbReference type="Gene3D" id="3.40.50.300">
    <property type="entry name" value="P-loop containing nucleotide triphosphate hydrolases"/>
    <property type="match status" value="1"/>
</dbReference>
<proteinExistence type="inferred from homology"/>
<comment type="caution">
    <text evidence="14">The sequence shown here is derived from an EMBL/GenBank/DDBJ whole genome shotgun (WGS) entry which is preliminary data.</text>
</comment>
<evidence type="ECO:0000256" key="12">
    <source>
        <dbReference type="RuleBase" id="RU003784"/>
    </source>
</evidence>
<comment type="function">
    <text evidence="2 10 12">Catalyzes the transfer of a dimethylallyl group onto the adenine at position 37 in tRNAs that read codons beginning with uridine, leading to the formation of N6-(dimethylallyl)adenosine (i(6)A).</text>
</comment>
<evidence type="ECO:0000256" key="6">
    <source>
        <dbReference type="ARBA" id="ARBA00022741"/>
    </source>
</evidence>
<evidence type="ECO:0000256" key="10">
    <source>
        <dbReference type="HAMAP-Rule" id="MF_00185"/>
    </source>
</evidence>
<feature type="site" description="Interaction with substrate tRNA" evidence="10">
    <location>
        <position position="135"/>
    </location>
</feature>
<comment type="cofactor">
    <cofactor evidence="1 10">
        <name>Mg(2+)</name>
        <dbReference type="ChEBI" id="CHEBI:18420"/>
    </cofactor>
</comment>
<organism evidence="14 15">
    <name type="scientific">Nocardioides islandensis</name>
    <dbReference type="NCBI Taxonomy" id="433663"/>
    <lineage>
        <taxon>Bacteria</taxon>
        <taxon>Bacillati</taxon>
        <taxon>Actinomycetota</taxon>
        <taxon>Actinomycetes</taxon>
        <taxon>Propionibacteriales</taxon>
        <taxon>Nocardioidaceae</taxon>
        <taxon>Nocardioides</taxon>
    </lineage>
</organism>
<evidence type="ECO:0000256" key="13">
    <source>
        <dbReference type="RuleBase" id="RU003785"/>
    </source>
</evidence>
<evidence type="ECO:0000256" key="4">
    <source>
        <dbReference type="ARBA" id="ARBA00022679"/>
    </source>
</evidence>